<organism evidence="2 3">
    <name type="scientific">Pseudomonas chlororaphis</name>
    <dbReference type="NCBI Taxonomy" id="587753"/>
    <lineage>
        <taxon>Bacteria</taxon>
        <taxon>Pseudomonadati</taxon>
        <taxon>Pseudomonadota</taxon>
        <taxon>Gammaproteobacteria</taxon>
        <taxon>Pseudomonadales</taxon>
        <taxon>Pseudomonadaceae</taxon>
        <taxon>Pseudomonas</taxon>
    </lineage>
</organism>
<dbReference type="GO" id="GO:0004803">
    <property type="term" value="F:transposase activity"/>
    <property type="evidence" value="ECO:0007669"/>
    <property type="project" value="InterPro"/>
</dbReference>
<sequence>MIWQIAARRSTYKKLSKRSALYKARRRIEKVKAQARAKVEHPFRVIKRQFGYVKTRFRGLAKNTAQLTTLFALSNLWMARRQLLSVTGEVRL</sequence>
<evidence type="ECO:0000313" key="3">
    <source>
        <dbReference type="Proteomes" id="UP000268048"/>
    </source>
</evidence>
<dbReference type="Pfam" id="PF01609">
    <property type="entry name" value="DDE_Tnp_1"/>
    <property type="match status" value="1"/>
</dbReference>
<evidence type="ECO:0000259" key="1">
    <source>
        <dbReference type="Pfam" id="PF01609"/>
    </source>
</evidence>
<protein>
    <submittedName>
        <fullName evidence="2">Mobile element protein</fullName>
    </submittedName>
</protein>
<dbReference type="PANTHER" id="PTHR35604">
    <property type="entry name" value="TRANSPOSASE INSH FOR INSERTION SEQUENCE ELEMENT IS5A-RELATED"/>
    <property type="match status" value="1"/>
</dbReference>
<dbReference type="GO" id="GO:0006313">
    <property type="term" value="P:DNA transposition"/>
    <property type="evidence" value="ECO:0007669"/>
    <property type="project" value="InterPro"/>
</dbReference>
<dbReference type="EMBL" id="CP027753">
    <property type="protein sequence ID" value="AZE50348.1"/>
    <property type="molecule type" value="Genomic_DNA"/>
</dbReference>
<accession>A0A3G7TVC2</accession>
<feature type="domain" description="Transposase IS4-like" evidence="1">
    <location>
        <begin position="4"/>
        <end position="76"/>
    </location>
</feature>
<gene>
    <name evidence="2" type="ORF">C4K04_4693</name>
</gene>
<dbReference type="AlphaFoldDB" id="A0A3G7TVC2"/>
<dbReference type="PANTHER" id="PTHR35604:SF2">
    <property type="entry name" value="TRANSPOSASE INSH FOR INSERTION SEQUENCE ELEMENT IS5A-RELATED"/>
    <property type="match status" value="1"/>
</dbReference>
<evidence type="ECO:0000313" key="2">
    <source>
        <dbReference type="EMBL" id="AZE50348.1"/>
    </source>
</evidence>
<dbReference type="InterPro" id="IPR002559">
    <property type="entry name" value="Transposase_11"/>
</dbReference>
<reference evidence="2 3" key="1">
    <citation type="submission" date="2018-03" db="EMBL/GenBank/DDBJ databases">
        <title>Diversity of phytobeneficial traits revealed by whole-genome analysis of worldwide-isolated phenazine-producing Pseudomonas spp.</title>
        <authorList>
            <person name="Biessy A."/>
            <person name="Novinscak A."/>
            <person name="Blom J."/>
            <person name="Leger G."/>
            <person name="Thomashow L.S."/>
            <person name="Cazorla F.M."/>
            <person name="Josic D."/>
            <person name="Filion M."/>
        </authorList>
    </citation>
    <scope>NUCLEOTIDE SEQUENCE [LARGE SCALE GENOMIC DNA]</scope>
    <source>
        <strain evidence="2 3">B25</strain>
    </source>
</reference>
<dbReference type="Proteomes" id="UP000268048">
    <property type="component" value="Chromosome"/>
</dbReference>
<name>A0A3G7TVC2_9PSED</name>
<dbReference type="GO" id="GO:0003677">
    <property type="term" value="F:DNA binding"/>
    <property type="evidence" value="ECO:0007669"/>
    <property type="project" value="InterPro"/>
</dbReference>
<proteinExistence type="predicted"/>